<dbReference type="PROSITE" id="PS51736">
    <property type="entry name" value="RECOMBINASES_3"/>
    <property type="match status" value="1"/>
</dbReference>
<reference evidence="7 8" key="1">
    <citation type="submission" date="2024-02" db="EMBL/GenBank/DDBJ databases">
        <title>Bacteria isolated from the canopy kelp, Nereocystis luetkeana.</title>
        <authorList>
            <person name="Pfister C.A."/>
            <person name="Younker I.T."/>
            <person name="Light S.H."/>
        </authorList>
    </citation>
    <scope>NUCLEOTIDE SEQUENCE [LARGE SCALE GENOMIC DNA]</scope>
    <source>
        <strain evidence="7 8">TI.4.07</strain>
    </source>
</reference>
<dbReference type="InterPro" id="IPR006119">
    <property type="entry name" value="Resolv_N"/>
</dbReference>
<feature type="region of interest" description="Disordered" evidence="5">
    <location>
        <begin position="145"/>
        <end position="165"/>
    </location>
</feature>
<sequence length="190" mass="20965">MGQPIGFARVSTQGQDLDSQLAALKAAGCAKIFDGKNSGAKEVNKVRLDEMINYIREGDTVIVTKLDRLGRSLRMILEALDTIEGKKASVRSLDGAIDTSNQSPTAKAQQALIGVFSQLERDLIVSRTSEGRDLAMRNGVQFGRKQKLNDSQKKTIKERHKKGESVRKLASEYNVSRPTIDRIIKGNNKH</sequence>
<dbReference type="Pfam" id="PF00239">
    <property type="entry name" value="Resolvase"/>
    <property type="match status" value="1"/>
</dbReference>
<dbReference type="PANTHER" id="PTHR30461">
    <property type="entry name" value="DNA-INVERTASE FROM LAMBDOID PROPHAGE"/>
    <property type="match status" value="1"/>
</dbReference>
<keyword evidence="4" id="KW-0233">DNA recombination</keyword>
<dbReference type="PANTHER" id="PTHR30461:SF26">
    <property type="entry name" value="RESOLVASE HOMOLOG YNEB"/>
    <property type="match status" value="1"/>
</dbReference>
<dbReference type="SUPFAM" id="SSF46689">
    <property type="entry name" value="Homeodomain-like"/>
    <property type="match status" value="1"/>
</dbReference>
<evidence type="ECO:0000313" key="7">
    <source>
        <dbReference type="EMBL" id="MEL0613368.1"/>
    </source>
</evidence>
<dbReference type="InterPro" id="IPR036162">
    <property type="entry name" value="Resolvase-like_N_sf"/>
</dbReference>
<comment type="caution">
    <text evidence="7">The sequence shown here is derived from an EMBL/GenBank/DDBJ whole genome shotgun (WGS) entry which is preliminary data.</text>
</comment>
<dbReference type="InterPro" id="IPR006118">
    <property type="entry name" value="Recombinase_CS"/>
</dbReference>
<dbReference type="EMBL" id="JBAKAR010000006">
    <property type="protein sequence ID" value="MEL0613368.1"/>
    <property type="molecule type" value="Genomic_DNA"/>
</dbReference>
<dbReference type="InterPro" id="IPR050639">
    <property type="entry name" value="SSR_resolvase"/>
</dbReference>
<protein>
    <submittedName>
        <fullName evidence="7">Recombinase family protein</fullName>
    </submittedName>
</protein>
<accession>A0ABU9G4E4</accession>
<comment type="similarity">
    <text evidence="1">Belongs to the site-specific recombinase resolvase family.</text>
</comment>
<dbReference type="Gene3D" id="1.10.10.60">
    <property type="entry name" value="Homeodomain-like"/>
    <property type="match status" value="1"/>
</dbReference>
<keyword evidence="2" id="KW-0229">DNA integration</keyword>
<dbReference type="RefSeq" id="WP_341567147.1">
    <property type="nucleotide sequence ID" value="NZ_JBAKAR010000006.1"/>
</dbReference>
<keyword evidence="3" id="KW-0238">DNA-binding</keyword>
<dbReference type="InterPro" id="IPR009057">
    <property type="entry name" value="Homeodomain-like_sf"/>
</dbReference>
<evidence type="ECO:0000313" key="8">
    <source>
        <dbReference type="Proteomes" id="UP001379949"/>
    </source>
</evidence>
<dbReference type="Pfam" id="PF02796">
    <property type="entry name" value="HTH_7"/>
    <property type="match status" value="1"/>
</dbReference>
<evidence type="ECO:0000259" key="6">
    <source>
        <dbReference type="PROSITE" id="PS51736"/>
    </source>
</evidence>
<dbReference type="PROSITE" id="PS00398">
    <property type="entry name" value="RECOMBINASES_2"/>
    <property type="match status" value="1"/>
</dbReference>
<dbReference type="CDD" id="cd00569">
    <property type="entry name" value="HTH_Hin_like"/>
    <property type="match status" value="1"/>
</dbReference>
<organism evidence="7 8">
    <name type="scientific">Marinomonas arenicola</name>
    <dbReference type="NCBI Taxonomy" id="569601"/>
    <lineage>
        <taxon>Bacteria</taxon>
        <taxon>Pseudomonadati</taxon>
        <taxon>Pseudomonadota</taxon>
        <taxon>Gammaproteobacteria</taxon>
        <taxon>Oceanospirillales</taxon>
        <taxon>Oceanospirillaceae</taxon>
        <taxon>Marinomonas</taxon>
    </lineage>
</organism>
<keyword evidence="8" id="KW-1185">Reference proteome</keyword>
<evidence type="ECO:0000256" key="5">
    <source>
        <dbReference type="SAM" id="MobiDB-lite"/>
    </source>
</evidence>
<name>A0ABU9G4E4_9GAMM</name>
<dbReference type="SUPFAM" id="SSF53041">
    <property type="entry name" value="Resolvase-like"/>
    <property type="match status" value="1"/>
</dbReference>
<evidence type="ECO:0000256" key="3">
    <source>
        <dbReference type="ARBA" id="ARBA00023125"/>
    </source>
</evidence>
<evidence type="ECO:0000256" key="1">
    <source>
        <dbReference type="ARBA" id="ARBA00009913"/>
    </source>
</evidence>
<evidence type="ECO:0000256" key="2">
    <source>
        <dbReference type="ARBA" id="ARBA00022908"/>
    </source>
</evidence>
<gene>
    <name evidence="7" type="ORF">V6242_09430</name>
</gene>
<dbReference type="InterPro" id="IPR006120">
    <property type="entry name" value="Resolvase_HTH_dom"/>
</dbReference>
<dbReference type="Proteomes" id="UP001379949">
    <property type="component" value="Unassembled WGS sequence"/>
</dbReference>
<evidence type="ECO:0000256" key="4">
    <source>
        <dbReference type="ARBA" id="ARBA00023172"/>
    </source>
</evidence>
<dbReference type="Gene3D" id="3.40.50.1390">
    <property type="entry name" value="Resolvase, N-terminal catalytic domain"/>
    <property type="match status" value="1"/>
</dbReference>
<feature type="compositionally biased region" description="Basic and acidic residues" evidence="5">
    <location>
        <begin position="147"/>
        <end position="165"/>
    </location>
</feature>
<proteinExistence type="inferred from homology"/>
<dbReference type="SMART" id="SM00857">
    <property type="entry name" value="Resolvase"/>
    <property type="match status" value="1"/>
</dbReference>
<dbReference type="CDD" id="cd03768">
    <property type="entry name" value="SR_ResInv"/>
    <property type="match status" value="1"/>
</dbReference>
<feature type="domain" description="Resolvase/invertase-type recombinase catalytic" evidence="6">
    <location>
        <begin position="3"/>
        <end position="139"/>
    </location>
</feature>